<dbReference type="GO" id="GO:0033699">
    <property type="term" value="F:DNA 5'-adenosine monophosphate hydrolase activity"/>
    <property type="evidence" value="ECO:0007669"/>
    <property type="project" value="TreeGrafter"/>
</dbReference>
<feature type="compositionally biased region" description="Basic and acidic residues" evidence="9">
    <location>
        <begin position="1"/>
        <end position="12"/>
    </location>
</feature>
<dbReference type="GO" id="GO:0046872">
    <property type="term" value="F:metal ion binding"/>
    <property type="evidence" value="ECO:0007669"/>
    <property type="project" value="UniProtKB-KW"/>
</dbReference>
<dbReference type="SUPFAM" id="SSF54197">
    <property type="entry name" value="HIT-like"/>
    <property type="match status" value="1"/>
</dbReference>
<reference evidence="11" key="1">
    <citation type="journal article" date="2023" name="G3 (Bethesda)">
        <title>Whole genome assemblies of Zophobas morio and Tenebrio molitor.</title>
        <authorList>
            <person name="Kaur S."/>
            <person name="Stinson S.A."/>
            <person name="diCenzo G.C."/>
        </authorList>
    </citation>
    <scope>NUCLEOTIDE SEQUENCE</scope>
    <source>
        <strain evidence="11">QUZm001</strain>
    </source>
</reference>
<keyword evidence="12" id="KW-1185">Reference proteome</keyword>
<dbReference type="EMBL" id="JALNTZ010000002">
    <property type="protein sequence ID" value="KAJ3661261.1"/>
    <property type="molecule type" value="Genomic_DNA"/>
</dbReference>
<evidence type="ECO:0000256" key="8">
    <source>
        <dbReference type="PROSITE-ProRule" id="PRU00464"/>
    </source>
</evidence>
<dbReference type="GO" id="GO:1990165">
    <property type="term" value="F:single-strand break-containing DNA binding"/>
    <property type="evidence" value="ECO:0007669"/>
    <property type="project" value="TreeGrafter"/>
</dbReference>
<name>A0AA38ITE3_9CUCU</name>
<evidence type="ECO:0000256" key="3">
    <source>
        <dbReference type="ARBA" id="ARBA00022763"/>
    </source>
</evidence>
<dbReference type="GO" id="GO:0005634">
    <property type="term" value="C:nucleus"/>
    <property type="evidence" value="ECO:0007669"/>
    <property type="project" value="UniProtKB-SubCell"/>
</dbReference>
<keyword evidence="7" id="KW-0539">Nucleus</keyword>
<comment type="caution">
    <text evidence="11">The sequence shown here is derived from an EMBL/GenBank/DDBJ whole genome shotgun (WGS) entry which is preliminary data.</text>
</comment>
<dbReference type="Pfam" id="PF16278">
    <property type="entry name" value="zf-C2HE"/>
    <property type="match status" value="1"/>
</dbReference>
<evidence type="ECO:0000256" key="2">
    <source>
        <dbReference type="ARBA" id="ARBA00022723"/>
    </source>
</evidence>
<dbReference type="PROSITE" id="PS51084">
    <property type="entry name" value="HIT_2"/>
    <property type="match status" value="1"/>
</dbReference>
<evidence type="ECO:0000256" key="4">
    <source>
        <dbReference type="ARBA" id="ARBA00022833"/>
    </source>
</evidence>
<evidence type="ECO:0000256" key="9">
    <source>
        <dbReference type="SAM" id="MobiDB-lite"/>
    </source>
</evidence>
<dbReference type="GO" id="GO:0030983">
    <property type="term" value="F:mismatched DNA binding"/>
    <property type="evidence" value="ECO:0007669"/>
    <property type="project" value="TreeGrafter"/>
</dbReference>
<comment type="subcellular location">
    <subcellularLocation>
        <location evidence="1">Nucleus</location>
    </subcellularLocation>
</comment>
<protein>
    <recommendedName>
        <fullName evidence="10">HIT domain-containing protein</fullName>
    </recommendedName>
</protein>
<keyword evidence="4" id="KW-0862">Zinc</keyword>
<dbReference type="Pfam" id="PF11969">
    <property type="entry name" value="DcpS_C"/>
    <property type="match status" value="1"/>
</dbReference>
<feature type="region of interest" description="Disordered" evidence="9">
    <location>
        <begin position="1"/>
        <end position="24"/>
    </location>
</feature>
<dbReference type="Gene3D" id="3.30.428.10">
    <property type="entry name" value="HIT-like"/>
    <property type="match status" value="1"/>
</dbReference>
<dbReference type="GO" id="GO:0003697">
    <property type="term" value="F:single-stranded DNA binding"/>
    <property type="evidence" value="ECO:0007669"/>
    <property type="project" value="TreeGrafter"/>
</dbReference>
<accession>A0AA38ITE3</accession>
<organism evidence="11 12">
    <name type="scientific">Zophobas morio</name>
    <dbReference type="NCBI Taxonomy" id="2755281"/>
    <lineage>
        <taxon>Eukaryota</taxon>
        <taxon>Metazoa</taxon>
        <taxon>Ecdysozoa</taxon>
        <taxon>Arthropoda</taxon>
        <taxon>Hexapoda</taxon>
        <taxon>Insecta</taxon>
        <taxon>Pterygota</taxon>
        <taxon>Neoptera</taxon>
        <taxon>Endopterygota</taxon>
        <taxon>Coleoptera</taxon>
        <taxon>Polyphaga</taxon>
        <taxon>Cucujiformia</taxon>
        <taxon>Tenebrionidae</taxon>
        <taxon>Zophobas</taxon>
    </lineage>
</organism>
<dbReference type="GO" id="GO:0000012">
    <property type="term" value="P:single strand break repair"/>
    <property type="evidence" value="ECO:0007669"/>
    <property type="project" value="TreeGrafter"/>
</dbReference>
<sequence>MSKRRSGDRVNDGEATQSKRTKTTGHWSMGLLQTVDDPQFFTKADELVNVIKDKYPKAKFHYLIMPKAKIASLKSVTSEHVSLLKHMEEVALGIISSDEHKQSTFKLGYHAEPSMARLHLHVISDDMNSECLKTKKHWNSFTTDFFITSEDIRHNLDENGRVVLPSRDVCKRYMETPLRCHKCDVKPKNMPELKKHILTH</sequence>
<feature type="domain" description="HIT" evidence="10">
    <location>
        <begin position="28"/>
        <end position="132"/>
    </location>
</feature>
<evidence type="ECO:0000259" key="10">
    <source>
        <dbReference type="PROSITE" id="PS51084"/>
    </source>
</evidence>
<evidence type="ECO:0000256" key="5">
    <source>
        <dbReference type="ARBA" id="ARBA00023125"/>
    </source>
</evidence>
<dbReference type="InterPro" id="IPR011146">
    <property type="entry name" value="HIT-like"/>
</dbReference>
<proteinExistence type="predicted"/>
<evidence type="ECO:0000256" key="6">
    <source>
        <dbReference type="ARBA" id="ARBA00023204"/>
    </source>
</evidence>
<dbReference type="PANTHER" id="PTHR12486">
    <property type="entry name" value="APRATAXIN-RELATED"/>
    <property type="match status" value="1"/>
</dbReference>
<dbReference type="PANTHER" id="PTHR12486:SF4">
    <property type="entry name" value="APRATAXIN"/>
    <property type="match status" value="1"/>
</dbReference>
<keyword evidence="5" id="KW-0238">DNA-binding</keyword>
<evidence type="ECO:0000256" key="1">
    <source>
        <dbReference type="ARBA" id="ARBA00004123"/>
    </source>
</evidence>
<dbReference type="InterPro" id="IPR036265">
    <property type="entry name" value="HIT-like_sf"/>
</dbReference>
<gene>
    <name evidence="11" type="ORF">Zmor_005665</name>
</gene>
<keyword evidence="3" id="KW-0227">DNA damage</keyword>
<evidence type="ECO:0000313" key="11">
    <source>
        <dbReference type="EMBL" id="KAJ3661261.1"/>
    </source>
</evidence>
<comment type="caution">
    <text evidence="8">Lacks conserved residue(s) required for the propagation of feature annotation.</text>
</comment>
<evidence type="ECO:0000256" key="7">
    <source>
        <dbReference type="ARBA" id="ARBA00023242"/>
    </source>
</evidence>
<keyword evidence="6" id="KW-0234">DNA repair</keyword>
<dbReference type="FunFam" id="3.30.428.10:FF:000004">
    <property type="entry name" value="aprataxin isoform X2"/>
    <property type="match status" value="1"/>
</dbReference>
<dbReference type="Proteomes" id="UP001168821">
    <property type="component" value="Unassembled WGS sequence"/>
</dbReference>
<dbReference type="InterPro" id="IPR032566">
    <property type="entry name" value="Znf-C2HE"/>
</dbReference>
<dbReference type="GO" id="GO:0003725">
    <property type="term" value="F:double-stranded RNA binding"/>
    <property type="evidence" value="ECO:0007669"/>
    <property type="project" value="TreeGrafter"/>
</dbReference>
<keyword evidence="2" id="KW-0479">Metal-binding</keyword>
<dbReference type="AlphaFoldDB" id="A0AA38ITE3"/>
<evidence type="ECO:0000313" key="12">
    <source>
        <dbReference type="Proteomes" id="UP001168821"/>
    </source>
</evidence>